<evidence type="ECO:0000259" key="1">
    <source>
        <dbReference type="Pfam" id="PF00571"/>
    </source>
</evidence>
<dbReference type="AlphaFoldDB" id="A0AAE3DHI6"/>
<evidence type="ECO:0000313" key="2">
    <source>
        <dbReference type="EMBL" id="MCC2135859.1"/>
    </source>
</evidence>
<dbReference type="InterPro" id="IPR000644">
    <property type="entry name" value="CBS_dom"/>
</dbReference>
<dbReference type="EMBL" id="JAJEQC010000001">
    <property type="protein sequence ID" value="MCC2135859.1"/>
    <property type="molecule type" value="Genomic_DNA"/>
</dbReference>
<comment type="caution">
    <text evidence="2">The sequence shown here is derived from an EMBL/GenBank/DDBJ whole genome shotgun (WGS) entry which is preliminary data.</text>
</comment>
<dbReference type="Proteomes" id="UP001199424">
    <property type="component" value="Unassembled WGS sequence"/>
</dbReference>
<protein>
    <submittedName>
        <fullName evidence="2">CBS domain-containing protein</fullName>
    </submittedName>
</protein>
<reference evidence="2" key="1">
    <citation type="submission" date="2021-10" db="EMBL/GenBank/DDBJ databases">
        <title>Anaerobic single-cell dispensing facilitates the cultivation of human gut bacteria.</title>
        <authorList>
            <person name="Afrizal A."/>
        </authorList>
    </citation>
    <scope>NUCLEOTIDE SEQUENCE</scope>
    <source>
        <strain evidence="2">CLA-AA-H250</strain>
    </source>
</reference>
<organism evidence="2 3">
    <name type="scientific">Hominenteromicrobium mulieris</name>
    <dbReference type="NCBI Taxonomy" id="2885357"/>
    <lineage>
        <taxon>Bacteria</taxon>
        <taxon>Bacillati</taxon>
        <taxon>Bacillota</taxon>
        <taxon>Clostridia</taxon>
        <taxon>Eubacteriales</taxon>
        <taxon>Oscillospiraceae</taxon>
        <taxon>Hominenteromicrobium</taxon>
    </lineage>
</organism>
<dbReference type="RefSeq" id="WP_308448455.1">
    <property type="nucleotide sequence ID" value="NZ_JAJEQC010000001.1"/>
</dbReference>
<dbReference type="SUPFAM" id="SSF54631">
    <property type="entry name" value="CBS-domain pair"/>
    <property type="match status" value="1"/>
</dbReference>
<dbReference type="Gene3D" id="3.10.580.10">
    <property type="entry name" value="CBS-domain"/>
    <property type="match status" value="1"/>
</dbReference>
<name>A0AAE3DHI6_9FIRM</name>
<dbReference type="Pfam" id="PF00571">
    <property type="entry name" value="CBS"/>
    <property type="match status" value="1"/>
</dbReference>
<gene>
    <name evidence="2" type="ORF">LKD31_02365</name>
</gene>
<accession>A0AAE3DHI6</accession>
<keyword evidence="3" id="KW-1185">Reference proteome</keyword>
<dbReference type="InterPro" id="IPR046342">
    <property type="entry name" value="CBS_dom_sf"/>
</dbReference>
<sequence>MRSDEFIDLYKQLEDELEVKFSTAKQRRYSSVVFEYINHYESAPVRETLNLCREIRNLMTHNANLGGEPIVEPSEPVVEALREALDYVCRPPLALDFATKGSSIRCARLSSRVLNLMESMDKSGFSHIPVIEKEKFLGVFSVSTIFSCILRDPTLRITKETTLSQLGKMLAVEKHVENYAFVDEKTTCIEARRMFEKIRGRNKRLSVIFITKTGSRDEPLLGMLTPWDVMQDIRHTDEDPESPRKKNKRDAKN</sequence>
<feature type="domain" description="CBS" evidence="1">
    <location>
        <begin position="112"/>
        <end position="149"/>
    </location>
</feature>
<proteinExistence type="predicted"/>
<evidence type="ECO:0000313" key="3">
    <source>
        <dbReference type="Proteomes" id="UP001199424"/>
    </source>
</evidence>